<dbReference type="EMBL" id="KI913961">
    <property type="protein sequence ID" value="ETW02642.1"/>
    <property type="molecule type" value="Genomic_DNA"/>
</dbReference>
<accession>A0A024U9S2</accession>
<dbReference type="RefSeq" id="XP_008869247.1">
    <property type="nucleotide sequence ID" value="XM_008871025.1"/>
</dbReference>
<dbReference type="OrthoDB" id="70000at2759"/>
<feature type="region of interest" description="Disordered" evidence="1">
    <location>
        <begin position="137"/>
        <end position="160"/>
    </location>
</feature>
<sequence>MRPWESGDNDEAANIRSAVQDAIQRRVHSLMLETDLVKRKPDGSSRLVGTSLSEDVVSVACRVLDNCIQAKSLDTTDVRLQLQFVRRMLSKAAELDTVAAQLGNQATRDLLVTQRTMPNNFAQVAPIRLTQHLKEPLPQAARGGKSSAAKPSTTCRAKQL</sequence>
<dbReference type="AlphaFoldDB" id="A0A024U9S2"/>
<evidence type="ECO:0000313" key="2">
    <source>
        <dbReference type="EMBL" id="ETW02642.1"/>
    </source>
</evidence>
<feature type="compositionally biased region" description="Polar residues" evidence="1">
    <location>
        <begin position="149"/>
        <end position="160"/>
    </location>
</feature>
<gene>
    <name evidence="2" type="ORF">H310_06103</name>
</gene>
<proteinExistence type="predicted"/>
<name>A0A024U9S2_9STRA</name>
<protein>
    <submittedName>
        <fullName evidence="2">Uncharacterized protein</fullName>
    </submittedName>
</protein>
<evidence type="ECO:0000256" key="1">
    <source>
        <dbReference type="SAM" id="MobiDB-lite"/>
    </source>
</evidence>
<organism evidence="2">
    <name type="scientific">Aphanomyces invadans</name>
    <dbReference type="NCBI Taxonomy" id="157072"/>
    <lineage>
        <taxon>Eukaryota</taxon>
        <taxon>Sar</taxon>
        <taxon>Stramenopiles</taxon>
        <taxon>Oomycota</taxon>
        <taxon>Saprolegniomycetes</taxon>
        <taxon>Saprolegniales</taxon>
        <taxon>Verrucalvaceae</taxon>
        <taxon>Aphanomyces</taxon>
    </lineage>
</organism>
<dbReference type="GeneID" id="20083153"/>
<reference evidence="2" key="1">
    <citation type="submission" date="2013-12" db="EMBL/GenBank/DDBJ databases">
        <title>The Genome Sequence of Aphanomyces invadans NJM9701.</title>
        <authorList>
            <consortium name="The Broad Institute Genomics Platform"/>
            <person name="Russ C."/>
            <person name="Tyler B."/>
            <person name="van West P."/>
            <person name="Dieguez-Uribeondo J."/>
            <person name="Young S.K."/>
            <person name="Zeng Q."/>
            <person name="Gargeya S."/>
            <person name="Fitzgerald M."/>
            <person name="Abouelleil A."/>
            <person name="Alvarado L."/>
            <person name="Chapman S.B."/>
            <person name="Gainer-Dewar J."/>
            <person name="Goldberg J."/>
            <person name="Griggs A."/>
            <person name="Gujja S."/>
            <person name="Hansen M."/>
            <person name="Howarth C."/>
            <person name="Imamovic A."/>
            <person name="Ireland A."/>
            <person name="Larimer J."/>
            <person name="McCowan C."/>
            <person name="Murphy C."/>
            <person name="Pearson M."/>
            <person name="Poon T.W."/>
            <person name="Priest M."/>
            <person name="Roberts A."/>
            <person name="Saif S."/>
            <person name="Shea T."/>
            <person name="Sykes S."/>
            <person name="Wortman J."/>
            <person name="Nusbaum C."/>
            <person name="Birren B."/>
        </authorList>
    </citation>
    <scope>NUCLEOTIDE SEQUENCE [LARGE SCALE GENOMIC DNA]</scope>
    <source>
        <strain evidence="2">NJM9701</strain>
    </source>
</reference>
<dbReference type="VEuPathDB" id="FungiDB:H310_06103"/>